<feature type="region of interest" description="Disordered" evidence="1">
    <location>
        <begin position="60"/>
        <end position="120"/>
    </location>
</feature>
<protein>
    <recommendedName>
        <fullName evidence="4">THIF-type NAD/FAD binding fold domain-containing protein</fullName>
    </recommendedName>
</protein>
<sequence>ILASCHTANVCAQTNQLRRWVEYKGSEGTPQASAEIMNLGMGCGGIAALIAGSLVARRPLPGRPRPQLGAHHSGPRPEGIFLPTRSVSWQDRACGNGAAGTRSAWTSPSPPELSARTSGI</sequence>
<feature type="non-terminal residue" evidence="2">
    <location>
        <position position="1"/>
    </location>
</feature>
<evidence type="ECO:0000256" key="1">
    <source>
        <dbReference type="SAM" id="MobiDB-lite"/>
    </source>
</evidence>
<evidence type="ECO:0000313" key="2">
    <source>
        <dbReference type="EMBL" id="CAK0817323.1"/>
    </source>
</evidence>
<accession>A0ABN9RHW0</accession>
<gene>
    <name evidence="2" type="ORF">PCOR1329_LOCUS19962</name>
</gene>
<evidence type="ECO:0008006" key="4">
    <source>
        <dbReference type="Google" id="ProtNLM"/>
    </source>
</evidence>
<organism evidence="2 3">
    <name type="scientific">Prorocentrum cordatum</name>
    <dbReference type="NCBI Taxonomy" id="2364126"/>
    <lineage>
        <taxon>Eukaryota</taxon>
        <taxon>Sar</taxon>
        <taxon>Alveolata</taxon>
        <taxon>Dinophyceae</taxon>
        <taxon>Prorocentrales</taxon>
        <taxon>Prorocentraceae</taxon>
        <taxon>Prorocentrum</taxon>
    </lineage>
</organism>
<keyword evidence="3" id="KW-1185">Reference proteome</keyword>
<proteinExistence type="predicted"/>
<name>A0ABN9RHW0_9DINO</name>
<dbReference type="Proteomes" id="UP001189429">
    <property type="component" value="Unassembled WGS sequence"/>
</dbReference>
<evidence type="ECO:0000313" key="3">
    <source>
        <dbReference type="Proteomes" id="UP001189429"/>
    </source>
</evidence>
<dbReference type="EMBL" id="CAUYUJ010006426">
    <property type="protein sequence ID" value="CAK0817323.1"/>
    <property type="molecule type" value="Genomic_DNA"/>
</dbReference>
<reference evidence="2" key="1">
    <citation type="submission" date="2023-10" db="EMBL/GenBank/DDBJ databases">
        <authorList>
            <person name="Chen Y."/>
            <person name="Shah S."/>
            <person name="Dougan E. K."/>
            <person name="Thang M."/>
            <person name="Chan C."/>
        </authorList>
    </citation>
    <scope>NUCLEOTIDE SEQUENCE [LARGE SCALE GENOMIC DNA]</scope>
</reference>
<comment type="caution">
    <text evidence="2">The sequence shown here is derived from an EMBL/GenBank/DDBJ whole genome shotgun (WGS) entry which is preliminary data.</text>
</comment>